<comment type="subcellular location">
    <subcellularLocation>
        <location evidence="1 6">Nucleus</location>
    </subcellularLocation>
</comment>
<evidence type="ECO:0000259" key="8">
    <source>
        <dbReference type="Pfam" id="PF05916"/>
    </source>
</evidence>
<dbReference type="EMBL" id="HBGJ01016356">
    <property type="protein sequence ID" value="CAD9252151.1"/>
    <property type="molecule type" value="Transcribed_RNA"/>
</dbReference>
<evidence type="ECO:0000256" key="1">
    <source>
        <dbReference type="ARBA" id="ARBA00004123"/>
    </source>
</evidence>
<dbReference type="GO" id="GO:0000811">
    <property type="term" value="C:GINS complex"/>
    <property type="evidence" value="ECO:0007669"/>
    <property type="project" value="UniProtKB-UniRule"/>
</dbReference>
<comment type="function">
    <text evidence="6">The GINS complex plays an essential role in the initiation of DNA replication.</text>
</comment>
<evidence type="ECO:0000256" key="7">
    <source>
        <dbReference type="SAM" id="Coils"/>
    </source>
</evidence>
<keyword evidence="4 6" id="KW-0235">DNA replication</keyword>
<dbReference type="Pfam" id="PF05916">
    <property type="entry name" value="Sld5"/>
    <property type="match status" value="1"/>
</dbReference>
<name>A0A7S1TZD8_9STRA</name>
<dbReference type="InterPro" id="IPR021151">
    <property type="entry name" value="GINS_A"/>
</dbReference>
<dbReference type="InterPro" id="IPR031633">
    <property type="entry name" value="SLD5_C"/>
</dbReference>
<protein>
    <recommendedName>
        <fullName evidence="3 6">DNA replication complex GINS protein SLD5</fullName>
    </recommendedName>
</protein>
<dbReference type="PANTHER" id="PTHR21206">
    <property type="entry name" value="SLD5 PROTEIN"/>
    <property type="match status" value="1"/>
</dbReference>
<keyword evidence="5 6" id="KW-0539">Nucleus</keyword>
<proteinExistence type="inferred from homology"/>
<dbReference type="CDD" id="cd11711">
    <property type="entry name" value="GINS_A_Sld5"/>
    <property type="match status" value="1"/>
</dbReference>
<accession>A0A7S1TZD8</accession>
<sequence length="244" mass="27353">MDDALQDLLSPEEAAGAFRNEQVSQIMQAYLDENAAPELLPFRGELVAELREQLAGQEEQIAEITEGEGRTVEEVFTASLYQMDIDRVKYALAKYLRVRILKLERVAGLFRADLAPELADAAAELRRKISDEERQFAGELEKLYEAHIDDAVLRHLPEDGPETLRSLGDADICRPPRTDRFVFCRVNETVDGFLAHETAEPATWEEGDVHVAPYAAIKSFVEDGRMSLSAPHFEDPQRPLADAA</sequence>
<evidence type="ECO:0000256" key="3">
    <source>
        <dbReference type="ARBA" id="ARBA00014804"/>
    </source>
</evidence>
<dbReference type="Gene3D" id="1.20.58.1030">
    <property type="match status" value="1"/>
</dbReference>
<dbReference type="Pfam" id="PF16922">
    <property type="entry name" value="SLD5_C"/>
    <property type="match status" value="1"/>
</dbReference>
<dbReference type="Gene3D" id="3.40.5.60">
    <property type="match status" value="1"/>
</dbReference>
<dbReference type="GO" id="GO:0000727">
    <property type="term" value="P:double-strand break repair via break-induced replication"/>
    <property type="evidence" value="ECO:0007669"/>
    <property type="project" value="TreeGrafter"/>
</dbReference>
<dbReference type="PIRSF" id="PIRSF007764">
    <property type="entry name" value="Sld5"/>
    <property type="match status" value="1"/>
</dbReference>
<evidence type="ECO:0000256" key="6">
    <source>
        <dbReference type="PIRNR" id="PIRNR007764"/>
    </source>
</evidence>
<reference evidence="10" key="1">
    <citation type="submission" date="2021-01" db="EMBL/GenBank/DDBJ databases">
        <authorList>
            <person name="Corre E."/>
            <person name="Pelletier E."/>
            <person name="Niang G."/>
            <person name="Scheremetjew M."/>
            <person name="Finn R."/>
            <person name="Kale V."/>
            <person name="Holt S."/>
            <person name="Cochrane G."/>
            <person name="Meng A."/>
            <person name="Brown T."/>
            <person name="Cohen L."/>
        </authorList>
    </citation>
    <scope>NUCLEOTIDE SEQUENCE</scope>
    <source>
        <strain evidence="10">CCMP2877</strain>
    </source>
</reference>
<evidence type="ECO:0000256" key="4">
    <source>
        <dbReference type="ARBA" id="ARBA00022705"/>
    </source>
</evidence>
<evidence type="ECO:0000256" key="5">
    <source>
        <dbReference type="ARBA" id="ARBA00023242"/>
    </source>
</evidence>
<feature type="domain" description="GINS subunit" evidence="8">
    <location>
        <begin position="75"/>
        <end position="147"/>
    </location>
</feature>
<dbReference type="GO" id="GO:0006261">
    <property type="term" value="P:DNA-templated DNA replication"/>
    <property type="evidence" value="ECO:0007669"/>
    <property type="project" value="InterPro"/>
</dbReference>
<dbReference type="InterPro" id="IPR036224">
    <property type="entry name" value="GINS_bundle-like_dom_sf"/>
</dbReference>
<dbReference type="InterPro" id="IPR038749">
    <property type="entry name" value="Sld5_GINS_A"/>
</dbReference>
<dbReference type="CDD" id="cd21692">
    <property type="entry name" value="GINS_B_Sld5"/>
    <property type="match status" value="1"/>
</dbReference>
<dbReference type="PANTHER" id="PTHR21206:SF0">
    <property type="entry name" value="DNA REPLICATION COMPLEX GINS PROTEIN SLD5"/>
    <property type="match status" value="1"/>
</dbReference>
<gene>
    <name evidence="10" type="ORF">PPAR1163_LOCUS10514</name>
</gene>
<keyword evidence="7" id="KW-0175">Coiled coil</keyword>
<feature type="domain" description="DNA replication complex GINS protein SLD5 C-terminal" evidence="9">
    <location>
        <begin position="176"/>
        <end position="228"/>
    </location>
</feature>
<evidence type="ECO:0000256" key="2">
    <source>
        <dbReference type="ARBA" id="ARBA00008187"/>
    </source>
</evidence>
<evidence type="ECO:0000259" key="9">
    <source>
        <dbReference type="Pfam" id="PF16922"/>
    </source>
</evidence>
<dbReference type="SUPFAM" id="SSF160059">
    <property type="entry name" value="PriA/YqbF domain"/>
    <property type="match status" value="1"/>
</dbReference>
<feature type="coiled-coil region" evidence="7">
    <location>
        <begin position="115"/>
        <end position="142"/>
    </location>
</feature>
<dbReference type="AlphaFoldDB" id="A0A7S1TZD8"/>
<dbReference type="InterPro" id="IPR008591">
    <property type="entry name" value="GINS_Sld5"/>
</dbReference>
<dbReference type="SUPFAM" id="SSF158573">
    <property type="entry name" value="GINS helical bundle-like"/>
    <property type="match status" value="1"/>
</dbReference>
<comment type="similarity">
    <text evidence="2 6">Belongs to the GINS4/SLD5 family.</text>
</comment>
<organism evidence="10">
    <name type="scientific">Phaeomonas parva</name>
    <dbReference type="NCBI Taxonomy" id="124430"/>
    <lineage>
        <taxon>Eukaryota</taxon>
        <taxon>Sar</taxon>
        <taxon>Stramenopiles</taxon>
        <taxon>Ochrophyta</taxon>
        <taxon>Pinguiophyceae</taxon>
        <taxon>Pinguiochrysidales</taxon>
        <taxon>Pinguiochrysidaceae</taxon>
        <taxon>Phaeomonas</taxon>
    </lineage>
</organism>
<evidence type="ECO:0000313" key="10">
    <source>
        <dbReference type="EMBL" id="CAD9252151.1"/>
    </source>
</evidence>